<proteinExistence type="predicted"/>
<gene>
    <name evidence="2" type="ORF">B6F84_13315</name>
</gene>
<feature type="transmembrane region" description="Helical" evidence="1">
    <location>
        <begin position="41"/>
        <end position="60"/>
    </location>
</feature>
<feature type="transmembrane region" description="Helical" evidence="1">
    <location>
        <begin position="271"/>
        <end position="293"/>
    </location>
</feature>
<evidence type="ECO:0000313" key="3">
    <source>
        <dbReference type="Proteomes" id="UP000193404"/>
    </source>
</evidence>
<evidence type="ECO:0000313" key="2">
    <source>
        <dbReference type="EMBL" id="ARM76900.1"/>
    </source>
</evidence>
<evidence type="ECO:0000256" key="1">
    <source>
        <dbReference type="SAM" id="Phobius"/>
    </source>
</evidence>
<feature type="transmembrane region" description="Helical" evidence="1">
    <location>
        <begin position="212"/>
        <end position="234"/>
    </location>
</feature>
<feature type="transmembrane region" description="Helical" evidence="1">
    <location>
        <begin position="6"/>
        <end position="29"/>
    </location>
</feature>
<keyword evidence="1" id="KW-1133">Transmembrane helix</keyword>
<dbReference type="RefSeq" id="WP_148692694.1">
    <property type="nucleotide sequence ID" value="NZ_CP020477.1"/>
</dbReference>
<feature type="transmembrane region" description="Helical" evidence="1">
    <location>
        <begin position="184"/>
        <end position="205"/>
    </location>
</feature>
<feature type="transmembrane region" description="Helical" evidence="1">
    <location>
        <begin position="66"/>
        <end position="92"/>
    </location>
</feature>
<dbReference type="EMBL" id="CP020477">
    <property type="protein sequence ID" value="ARM76900.1"/>
    <property type="molecule type" value="Genomic_DNA"/>
</dbReference>
<organism evidence="2 3">
    <name type="scientific">Acidianus manzaensis</name>
    <dbReference type="NCBI Taxonomy" id="282676"/>
    <lineage>
        <taxon>Archaea</taxon>
        <taxon>Thermoproteota</taxon>
        <taxon>Thermoprotei</taxon>
        <taxon>Sulfolobales</taxon>
        <taxon>Sulfolobaceae</taxon>
        <taxon>Acidianus</taxon>
    </lineage>
</organism>
<dbReference type="AlphaFoldDB" id="A0A1W6K333"/>
<dbReference type="OrthoDB" id="43255at2157"/>
<dbReference type="GeneID" id="41591919"/>
<name>A0A1W6K333_9CREN</name>
<keyword evidence="1" id="KW-0472">Membrane</keyword>
<protein>
    <submittedName>
        <fullName evidence="2">Uncharacterized protein</fullName>
    </submittedName>
</protein>
<keyword evidence="3" id="KW-1185">Reference proteome</keyword>
<reference evidence="2 3" key="1">
    <citation type="submission" date="2017-03" db="EMBL/GenBank/DDBJ databases">
        <title>Sulfur activation and transportation mechanism of thermophilic Archaea Acidianus manzaensis YN-25.</title>
        <authorList>
            <person name="Ma Y."/>
            <person name="Yang Y."/>
            <person name="Xia J."/>
        </authorList>
    </citation>
    <scope>NUCLEOTIDE SEQUENCE [LARGE SCALE GENOMIC DNA]</scope>
    <source>
        <strain evidence="2 3">YN-25</strain>
    </source>
</reference>
<dbReference type="KEGG" id="aman:B6F84_13315"/>
<accession>A0A1W6K333</accession>
<sequence>MNGFVLFFFIPLSWFVTVFMIEAGSIVMTPICKYDNYREQMMLVLGSLWAIIATSLVYLVVSLDGIFAPVMYATGEALFGLLMTLIIILAFHHYLIGSAEGADALNRHSTSKLFLTLAMPFALIVAFIGNTIFTSVFSGYGIGLKLPLTTVATVLEKGELPAVLRAAPTTQVFYPNFSQMIFNGFNWVFFIGIVMYVMYFTIAFYGIKERFLVGLLALTLANALILASTALWLPTVFDSAVGNAGFWIYVILSYVLLYATTHYNIPWRQVWVFFLTFLGSMMFGAFTQGDILVDAVPPKGIPASLLLTNPTTLAVGSFVLALAGILVVGGVTAVSYVVLYKQAVEKAEAKKQVVK</sequence>
<feature type="transmembrane region" description="Helical" evidence="1">
    <location>
        <begin position="113"/>
        <end position="137"/>
    </location>
</feature>
<keyword evidence="1" id="KW-0812">Transmembrane</keyword>
<feature type="transmembrane region" description="Helical" evidence="1">
    <location>
        <begin position="313"/>
        <end position="340"/>
    </location>
</feature>
<dbReference type="Proteomes" id="UP000193404">
    <property type="component" value="Chromosome"/>
</dbReference>
<feature type="transmembrane region" description="Helical" evidence="1">
    <location>
        <begin position="240"/>
        <end position="259"/>
    </location>
</feature>